<comment type="caution">
    <text evidence="1">The sequence shown here is derived from an EMBL/GenBank/DDBJ whole genome shotgun (WGS) entry which is preliminary data.</text>
</comment>
<organism evidence="1 2">
    <name type="scientific">Kribbella deserti</name>
    <dbReference type="NCBI Taxonomy" id="1926257"/>
    <lineage>
        <taxon>Bacteria</taxon>
        <taxon>Bacillati</taxon>
        <taxon>Actinomycetota</taxon>
        <taxon>Actinomycetes</taxon>
        <taxon>Propionibacteriales</taxon>
        <taxon>Kribbellaceae</taxon>
        <taxon>Kribbella</taxon>
    </lineage>
</organism>
<name>A0ABV6QU45_9ACTN</name>
<sequence length="163" mass="17567">MADARCELAEGLPLSQPRRRLRPPYLLRGYSSGKTSLCPANVVSPAPGSFVLIHRTGGEKIQKLTLLDTSPGALGTAVDVTLWAPGETATWGGAAWRQTGEPAEPINGRPAFWLSLSGVPDRAFLAWQRADNGWAIAQMRGPRSAREPLAALAANTRLISWKR</sequence>
<dbReference type="RefSeq" id="WP_380051640.1">
    <property type="nucleotide sequence ID" value="NZ_JBHLTC010000030.1"/>
</dbReference>
<evidence type="ECO:0000313" key="1">
    <source>
        <dbReference type="EMBL" id="MFC0627227.1"/>
    </source>
</evidence>
<dbReference type="Proteomes" id="UP001589890">
    <property type="component" value="Unassembled WGS sequence"/>
</dbReference>
<evidence type="ECO:0000313" key="2">
    <source>
        <dbReference type="Proteomes" id="UP001589890"/>
    </source>
</evidence>
<gene>
    <name evidence="1" type="ORF">ACFFGN_24340</name>
</gene>
<proteinExistence type="predicted"/>
<reference evidence="1 2" key="1">
    <citation type="submission" date="2024-09" db="EMBL/GenBank/DDBJ databases">
        <authorList>
            <person name="Sun Q."/>
            <person name="Mori K."/>
        </authorList>
    </citation>
    <scope>NUCLEOTIDE SEQUENCE [LARGE SCALE GENOMIC DNA]</scope>
    <source>
        <strain evidence="1 2">CGMCC 1.15906</strain>
    </source>
</reference>
<keyword evidence="2" id="KW-1185">Reference proteome</keyword>
<accession>A0ABV6QU45</accession>
<protein>
    <submittedName>
        <fullName evidence="1">Uncharacterized protein</fullName>
    </submittedName>
</protein>
<dbReference type="EMBL" id="JBHLTC010000030">
    <property type="protein sequence ID" value="MFC0627227.1"/>
    <property type="molecule type" value="Genomic_DNA"/>
</dbReference>